<keyword evidence="2" id="KW-1185">Reference proteome</keyword>
<gene>
    <name evidence="1" type="ORF">QFC19_007707</name>
</gene>
<name>A0ACC2V704_9TREE</name>
<proteinExistence type="predicted"/>
<sequence length="570" mass="66247">MLKEPISLKFNPLNNQQRINFELCNEIISDYLSSANRCDLTSFTIITPGIESIYERSLTFSEHLILYEKTREIPLVDDKTSIERSTKTAFGIQSANELPHRIATSKKRIYLEPRIEFVSDKVPADILNHDLCDIDTGNFINELFIQMPALKLQKLHVPNYISLQSASALFNSFCLEFPQETCKLFYATCDENSIAYRDFTKLSLKVYISLAFSNITVFKALLYWSASYFQLKEKSVEESLLWKLMNDIVQDMNKRLIYKSSACCDHMIAIVCILFEVENLKQQVDSKFWLKLTGLAIKILSMRGGVDQLSKTEYGFFFARLFGTYFFTRFGFNLLDHEMQRFNIQDMQSIYMLPAASNPNSYYKCMKSICSVVGESLHLYNLKKVAINADDLNELLGYNHYQNIETVIKDAKFLLKQLSSIDVPDDDSEIMRIDSHIMRRIAEFSKEATVLLIYQLIYNNSSKTTTTLLQVMKMIPLLRELFELYHSNQNSTQVLLILPIFVLGCNLYKHSYRRWFIENIDRIYLKTKTAKILTVKTLVEKVWTLDDNGNKPVQWPEISEHEGLLLPFYI</sequence>
<evidence type="ECO:0000313" key="2">
    <source>
        <dbReference type="Proteomes" id="UP001241377"/>
    </source>
</evidence>
<protein>
    <submittedName>
        <fullName evidence="1">Uncharacterized protein</fullName>
    </submittedName>
</protein>
<dbReference type="EMBL" id="JASBWR010000104">
    <property type="protein sequence ID" value="KAJ9095139.1"/>
    <property type="molecule type" value="Genomic_DNA"/>
</dbReference>
<evidence type="ECO:0000313" key="1">
    <source>
        <dbReference type="EMBL" id="KAJ9095139.1"/>
    </source>
</evidence>
<organism evidence="1 2">
    <name type="scientific">Naganishia cerealis</name>
    <dbReference type="NCBI Taxonomy" id="610337"/>
    <lineage>
        <taxon>Eukaryota</taxon>
        <taxon>Fungi</taxon>
        <taxon>Dikarya</taxon>
        <taxon>Basidiomycota</taxon>
        <taxon>Agaricomycotina</taxon>
        <taxon>Tremellomycetes</taxon>
        <taxon>Filobasidiales</taxon>
        <taxon>Filobasidiaceae</taxon>
        <taxon>Naganishia</taxon>
    </lineage>
</organism>
<reference evidence="1" key="1">
    <citation type="submission" date="2023-04" db="EMBL/GenBank/DDBJ databases">
        <title>Draft Genome sequencing of Naganishia species isolated from polar environments using Oxford Nanopore Technology.</title>
        <authorList>
            <person name="Leo P."/>
            <person name="Venkateswaran K."/>
        </authorList>
    </citation>
    <scope>NUCLEOTIDE SEQUENCE</scope>
    <source>
        <strain evidence="1">MNA-CCFEE 5261</strain>
    </source>
</reference>
<accession>A0ACC2V704</accession>
<dbReference type="Proteomes" id="UP001241377">
    <property type="component" value="Unassembled WGS sequence"/>
</dbReference>
<comment type="caution">
    <text evidence="1">The sequence shown here is derived from an EMBL/GenBank/DDBJ whole genome shotgun (WGS) entry which is preliminary data.</text>
</comment>